<feature type="region of interest" description="Disordered" evidence="1">
    <location>
        <begin position="1"/>
        <end position="24"/>
    </location>
</feature>
<dbReference type="GO" id="GO:0016853">
    <property type="term" value="F:isomerase activity"/>
    <property type="evidence" value="ECO:0007669"/>
    <property type="project" value="UniProtKB-KW"/>
</dbReference>
<keyword evidence="2" id="KW-0413">Isomerase</keyword>
<sequence length="24" mass="2889">MMPNCELLIEMQHRQKNSIDQSKD</sequence>
<evidence type="ECO:0000256" key="1">
    <source>
        <dbReference type="SAM" id="MobiDB-lite"/>
    </source>
</evidence>
<accession>A0A2P2LZ70</accession>
<dbReference type="AlphaFoldDB" id="A0A2P2LZ70"/>
<organism evidence="2">
    <name type="scientific">Rhizophora mucronata</name>
    <name type="common">Asiatic mangrove</name>
    <dbReference type="NCBI Taxonomy" id="61149"/>
    <lineage>
        <taxon>Eukaryota</taxon>
        <taxon>Viridiplantae</taxon>
        <taxon>Streptophyta</taxon>
        <taxon>Embryophyta</taxon>
        <taxon>Tracheophyta</taxon>
        <taxon>Spermatophyta</taxon>
        <taxon>Magnoliopsida</taxon>
        <taxon>eudicotyledons</taxon>
        <taxon>Gunneridae</taxon>
        <taxon>Pentapetalae</taxon>
        <taxon>rosids</taxon>
        <taxon>fabids</taxon>
        <taxon>Malpighiales</taxon>
        <taxon>Rhizophoraceae</taxon>
        <taxon>Rhizophora</taxon>
    </lineage>
</organism>
<proteinExistence type="predicted"/>
<reference evidence="2" key="1">
    <citation type="submission" date="2018-02" db="EMBL/GenBank/DDBJ databases">
        <title>Rhizophora mucronata_Transcriptome.</title>
        <authorList>
            <person name="Meera S.P."/>
            <person name="Sreeshan A."/>
            <person name="Augustine A."/>
        </authorList>
    </citation>
    <scope>NUCLEOTIDE SEQUENCE</scope>
    <source>
        <tissue evidence="2">Leaf</tissue>
    </source>
</reference>
<evidence type="ECO:0000313" key="2">
    <source>
        <dbReference type="EMBL" id="MBX23248.1"/>
    </source>
</evidence>
<dbReference type="EMBL" id="GGEC01042764">
    <property type="protein sequence ID" value="MBX23248.1"/>
    <property type="molecule type" value="Transcribed_RNA"/>
</dbReference>
<protein>
    <submittedName>
        <fullName evidence="2">DNA topoisomerase 1-like</fullName>
    </submittedName>
</protein>
<name>A0A2P2LZ70_RHIMU</name>